<dbReference type="EMBL" id="RCMV01000325">
    <property type="protein sequence ID" value="KAG3219139.1"/>
    <property type="molecule type" value="Genomic_DNA"/>
</dbReference>
<accession>A0A329SZ78</accession>
<dbReference type="Proteomes" id="UP000760860">
    <property type="component" value="Unassembled WGS sequence"/>
</dbReference>
<dbReference type="VEuPathDB" id="FungiDB:PC110_g1847"/>
<dbReference type="EMBL" id="RCMK01000773">
    <property type="protein sequence ID" value="KAG2912911.1"/>
    <property type="molecule type" value="Genomic_DNA"/>
</dbReference>
<dbReference type="Proteomes" id="UP000251314">
    <property type="component" value="Unassembled WGS sequence"/>
</dbReference>
<evidence type="ECO:0000313" key="5">
    <source>
        <dbReference type="Proteomes" id="UP000251314"/>
    </source>
</evidence>
<protein>
    <submittedName>
        <fullName evidence="4">Uncharacterized protein</fullName>
    </submittedName>
</protein>
<name>A0A329SZ78_9STRA</name>
<evidence type="ECO:0000313" key="3">
    <source>
        <dbReference type="EMBL" id="KAG3219139.1"/>
    </source>
</evidence>
<gene>
    <name evidence="4" type="ORF">PC110_g1847</name>
    <name evidence="1" type="ORF">PC113_g17624</name>
    <name evidence="2" type="ORF">PC117_g18759</name>
    <name evidence="3" type="ORF">PC129_g10069</name>
</gene>
<evidence type="ECO:0000313" key="4">
    <source>
        <dbReference type="EMBL" id="RAW41960.1"/>
    </source>
</evidence>
<sequence>MASEFLVFLFGMREDMTQYRLTRAAASTLEEIFILTHRVDYMVTASYARSVSVVAREAAHKPIEINAIDSTNSRRRQASRAGGARSGRSITCFRYRKLGPRAYRC</sequence>
<evidence type="ECO:0000313" key="2">
    <source>
        <dbReference type="EMBL" id="KAG2912911.1"/>
    </source>
</evidence>
<dbReference type="AlphaFoldDB" id="A0A329SZ78"/>
<dbReference type="EMBL" id="MJFZ01000022">
    <property type="protein sequence ID" value="RAW41960.1"/>
    <property type="molecule type" value="Genomic_DNA"/>
</dbReference>
<evidence type="ECO:0000313" key="1">
    <source>
        <dbReference type="EMBL" id="KAG2848063.1"/>
    </source>
</evidence>
<dbReference type="OrthoDB" id="10394541at2759"/>
<dbReference type="Proteomes" id="UP000735874">
    <property type="component" value="Unassembled WGS sequence"/>
</dbReference>
<dbReference type="EMBL" id="RCMG01000772">
    <property type="protein sequence ID" value="KAG2848063.1"/>
    <property type="molecule type" value="Genomic_DNA"/>
</dbReference>
<organism evidence="4 5">
    <name type="scientific">Phytophthora cactorum</name>
    <dbReference type="NCBI Taxonomy" id="29920"/>
    <lineage>
        <taxon>Eukaryota</taxon>
        <taxon>Sar</taxon>
        <taxon>Stramenopiles</taxon>
        <taxon>Oomycota</taxon>
        <taxon>Peronosporomycetes</taxon>
        <taxon>Peronosporales</taxon>
        <taxon>Peronosporaceae</taxon>
        <taxon>Phytophthora</taxon>
    </lineage>
</organism>
<comment type="caution">
    <text evidence="4">The sequence shown here is derived from an EMBL/GenBank/DDBJ whole genome shotgun (WGS) entry which is preliminary data.</text>
</comment>
<keyword evidence="5" id="KW-1185">Reference proteome</keyword>
<proteinExistence type="predicted"/>
<dbReference type="Proteomes" id="UP000736787">
    <property type="component" value="Unassembled WGS sequence"/>
</dbReference>
<reference evidence="4 5" key="1">
    <citation type="submission" date="2018-01" db="EMBL/GenBank/DDBJ databases">
        <title>Draft genome of the strawberry crown rot pathogen Phytophthora cactorum.</title>
        <authorList>
            <person name="Armitage A.D."/>
            <person name="Lysoe E."/>
            <person name="Nellist C.F."/>
            <person name="Harrison R.J."/>
            <person name="Brurberg M.B."/>
        </authorList>
    </citation>
    <scope>NUCLEOTIDE SEQUENCE [LARGE SCALE GENOMIC DNA]</scope>
    <source>
        <strain evidence="4 5">10300</strain>
    </source>
</reference>
<reference evidence="3" key="2">
    <citation type="submission" date="2018-05" db="EMBL/GenBank/DDBJ databases">
        <title>Effector identification in a new, highly contiguous assembly of the strawberry crown rot pathogen Phytophthora cactorum.</title>
        <authorList>
            <person name="Armitage A.D."/>
            <person name="Nellist C.F."/>
            <person name="Bates H."/>
            <person name="Vickerstaff R.J."/>
            <person name="Harrison R.J."/>
        </authorList>
    </citation>
    <scope>NUCLEOTIDE SEQUENCE</scope>
    <source>
        <strain evidence="1">15-7</strain>
        <strain evidence="2">4040</strain>
        <strain evidence="3">P421</strain>
    </source>
</reference>